<sequence>MMQKFSRRRWQLISCLRIISLTLPYPLIYVLNMVLSSETYWRRITHRMESFCMVIKAAILFYRAPKKFTLTSICSFMR</sequence>
<name>A0A2P2QHA0_RHIMU</name>
<dbReference type="AlphaFoldDB" id="A0A2P2QHA0"/>
<organism evidence="2">
    <name type="scientific">Rhizophora mucronata</name>
    <name type="common">Asiatic mangrove</name>
    <dbReference type="NCBI Taxonomy" id="61149"/>
    <lineage>
        <taxon>Eukaryota</taxon>
        <taxon>Viridiplantae</taxon>
        <taxon>Streptophyta</taxon>
        <taxon>Embryophyta</taxon>
        <taxon>Tracheophyta</taxon>
        <taxon>Spermatophyta</taxon>
        <taxon>Magnoliopsida</taxon>
        <taxon>eudicotyledons</taxon>
        <taxon>Gunneridae</taxon>
        <taxon>Pentapetalae</taxon>
        <taxon>rosids</taxon>
        <taxon>fabids</taxon>
        <taxon>Malpighiales</taxon>
        <taxon>Rhizophoraceae</taxon>
        <taxon>Rhizophora</taxon>
    </lineage>
</organism>
<evidence type="ECO:0000313" key="2">
    <source>
        <dbReference type="EMBL" id="MBX66274.1"/>
    </source>
</evidence>
<accession>A0A2P2QHA0</accession>
<feature type="transmembrane region" description="Helical" evidence="1">
    <location>
        <begin position="12"/>
        <end position="32"/>
    </location>
</feature>
<proteinExistence type="predicted"/>
<keyword evidence="1" id="KW-1133">Transmembrane helix</keyword>
<reference evidence="2" key="1">
    <citation type="submission" date="2018-02" db="EMBL/GenBank/DDBJ databases">
        <title>Rhizophora mucronata_Transcriptome.</title>
        <authorList>
            <person name="Meera S.P."/>
            <person name="Sreeshan A."/>
            <person name="Augustine A."/>
        </authorList>
    </citation>
    <scope>NUCLEOTIDE SEQUENCE</scope>
    <source>
        <tissue evidence="2">Leaf</tissue>
    </source>
</reference>
<keyword evidence="1" id="KW-0812">Transmembrane</keyword>
<dbReference type="EMBL" id="GGEC01085790">
    <property type="protein sequence ID" value="MBX66274.1"/>
    <property type="molecule type" value="Transcribed_RNA"/>
</dbReference>
<evidence type="ECO:0000256" key="1">
    <source>
        <dbReference type="SAM" id="Phobius"/>
    </source>
</evidence>
<protein>
    <submittedName>
        <fullName evidence="2">Uncharacterized protein</fullName>
    </submittedName>
</protein>
<keyword evidence="1" id="KW-0472">Membrane</keyword>